<sequence length="88" mass="10417">MSSELLFFGGVALFYFLAMIPIQYLYIEGLNEQKQRTKLSQQELYKNMSFEEEQLHFHVQGSPFNIPPAFVAYMILKIKQCKKHQHKC</sequence>
<evidence type="ECO:0000313" key="3">
    <source>
        <dbReference type="Proteomes" id="UP000195321"/>
    </source>
</evidence>
<organism evidence="2 3">
    <name type="scientific">Bacillus pseudomycoides</name>
    <dbReference type="NCBI Taxonomy" id="64104"/>
    <lineage>
        <taxon>Bacteria</taxon>
        <taxon>Bacillati</taxon>
        <taxon>Bacillota</taxon>
        <taxon>Bacilli</taxon>
        <taxon>Bacillales</taxon>
        <taxon>Bacillaceae</taxon>
        <taxon>Bacillus</taxon>
        <taxon>Bacillus cereus group</taxon>
    </lineage>
</organism>
<keyword evidence="1" id="KW-1133">Transmembrane helix</keyword>
<keyword evidence="1" id="KW-0472">Membrane</keyword>
<name>A0A1Y3MGD4_9BACI</name>
<accession>A0A1Y3MGD4</accession>
<evidence type="ECO:0000256" key="1">
    <source>
        <dbReference type="SAM" id="Phobius"/>
    </source>
</evidence>
<dbReference type="RefSeq" id="WP_016116599.1">
    <property type="nucleotide sequence ID" value="NZ_CP189809.1"/>
</dbReference>
<keyword evidence="1" id="KW-0812">Transmembrane</keyword>
<dbReference type="AlphaFoldDB" id="A0A1Y3MGD4"/>
<comment type="caution">
    <text evidence="2">The sequence shown here is derived from an EMBL/GenBank/DDBJ whole genome shotgun (WGS) entry which is preliminary data.</text>
</comment>
<gene>
    <name evidence="2" type="ORF">BW425_06840</name>
</gene>
<evidence type="ECO:0008006" key="4">
    <source>
        <dbReference type="Google" id="ProtNLM"/>
    </source>
</evidence>
<dbReference type="InterPro" id="IPR025032">
    <property type="entry name" value="DUF3949"/>
</dbReference>
<dbReference type="EMBL" id="MWPX01000005">
    <property type="protein sequence ID" value="OUM49495.1"/>
    <property type="molecule type" value="Genomic_DNA"/>
</dbReference>
<reference evidence="2 3" key="1">
    <citation type="submission" date="2017-02" db="EMBL/GenBank/DDBJ databases">
        <title>Bacillus pseudomycoides isolate FSL K6-0042.</title>
        <authorList>
            <person name="Kovac J."/>
        </authorList>
    </citation>
    <scope>NUCLEOTIDE SEQUENCE [LARGE SCALE GENOMIC DNA]</scope>
    <source>
        <strain evidence="2 3">FSL K6-0042</strain>
    </source>
</reference>
<dbReference type="Proteomes" id="UP000195321">
    <property type="component" value="Unassembled WGS sequence"/>
</dbReference>
<dbReference type="Pfam" id="PF13133">
    <property type="entry name" value="DUF3949"/>
    <property type="match status" value="1"/>
</dbReference>
<proteinExistence type="predicted"/>
<evidence type="ECO:0000313" key="2">
    <source>
        <dbReference type="EMBL" id="OUM49495.1"/>
    </source>
</evidence>
<protein>
    <recommendedName>
        <fullName evidence="4">DUF3949 domain-containing protein</fullName>
    </recommendedName>
</protein>
<feature type="transmembrane region" description="Helical" evidence="1">
    <location>
        <begin position="6"/>
        <end position="27"/>
    </location>
</feature>